<name>A0AAD6STY8_9AGAR</name>
<dbReference type="EMBL" id="JARJCM010000079">
    <property type="protein sequence ID" value="KAJ7031722.1"/>
    <property type="molecule type" value="Genomic_DNA"/>
</dbReference>
<sequence length="100" mass="10693">MSSEPSQANGQMHSVKGQMVEKVGDITGADSWKTSGKKEHAEGEAEQKTAQAQTYVEGLTDRATGLVNNVMGKMTGNSTKEMSGNLQDKEGQAKMEANKM</sequence>
<evidence type="ECO:0000313" key="2">
    <source>
        <dbReference type="EMBL" id="KAJ7031722.1"/>
    </source>
</evidence>
<evidence type="ECO:0000256" key="1">
    <source>
        <dbReference type="SAM" id="MobiDB-lite"/>
    </source>
</evidence>
<feature type="region of interest" description="Disordered" evidence="1">
    <location>
        <begin position="70"/>
        <end position="100"/>
    </location>
</feature>
<feature type="compositionally biased region" description="Polar residues" evidence="1">
    <location>
        <begin position="75"/>
        <end position="86"/>
    </location>
</feature>
<evidence type="ECO:0000313" key="3">
    <source>
        <dbReference type="Proteomes" id="UP001218188"/>
    </source>
</evidence>
<proteinExistence type="predicted"/>
<feature type="region of interest" description="Disordered" evidence="1">
    <location>
        <begin position="1"/>
        <end position="52"/>
    </location>
</feature>
<protein>
    <recommendedName>
        <fullName evidence="4">CsbD-like domain-containing protein</fullName>
    </recommendedName>
</protein>
<keyword evidence="3" id="KW-1185">Reference proteome</keyword>
<gene>
    <name evidence="2" type="ORF">C8F04DRAFT_677119</name>
</gene>
<dbReference type="AlphaFoldDB" id="A0AAD6STY8"/>
<reference evidence="2" key="1">
    <citation type="submission" date="2023-03" db="EMBL/GenBank/DDBJ databases">
        <title>Massive genome expansion in bonnet fungi (Mycena s.s.) driven by repeated elements and novel gene families across ecological guilds.</title>
        <authorList>
            <consortium name="Lawrence Berkeley National Laboratory"/>
            <person name="Harder C.B."/>
            <person name="Miyauchi S."/>
            <person name="Viragh M."/>
            <person name="Kuo A."/>
            <person name="Thoen E."/>
            <person name="Andreopoulos B."/>
            <person name="Lu D."/>
            <person name="Skrede I."/>
            <person name="Drula E."/>
            <person name="Henrissat B."/>
            <person name="Morin E."/>
            <person name="Kohler A."/>
            <person name="Barry K."/>
            <person name="LaButti K."/>
            <person name="Morin E."/>
            <person name="Salamov A."/>
            <person name="Lipzen A."/>
            <person name="Mereny Z."/>
            <person name="Hegedus B."/>
            <person name="Baldrian P."/>
            <person name="Stursova M."/>
            <person name="Weitz H."/>
            <person name="Taylor A."/>
            <person name="Grigoriev I.V."/>
            <person name="Nagy L.G."/>
            <person name="Martin F."/>
            <person name="Kauserud H."/>
        </authorList>
    </citation>
    <scope>NUCLEOTIDE SEQUENCE</scope>
    <source>
        <strain evidence="2">CBHHK200</strain>
    </source>
</reference>
<dbReference type="PANTHER" id="PTHR40460">
    <property type="entry name" value="CHROMOSOME 1, WHOLE GENOME SHOTGUN SEQUENCE"/>
    <property type="match status" value="1"/>
</dbReference>
<dbReference type="PANTHER" id="PTHR40460:SF1">
    <property type="entry name" value="CSBD-LIKE DOMAIN-CONTAINING PROTEIN"/>
    <property type="match status" value="1"/>
</dbReference>
<evidence type="ECO:0008006" key="4">
    <source>
        <dbReference type="Google" id="ProtNLM"/>
    </source>
</evidence>
<dbReference type="Gene3D" id="1.10.1470.10">
    <property type="entry name" value="YjbJ"/>
    <property type="match status" value="1"/>
</dbReference>
<feature type="compositionally biased region" description="Basic and acidic residues" evidence="1">
    <location>
        <begin position="36"/>
        <end position="47"/>
    </location>
</feature>
<dbReference type="Proteomes" id="UP001218188">
    <property type="component" value="Unassembled WGS sequence"/>
</dbReference>
<feature type="compositionally biased region" description="Basic and acidic residues" evidence="1">
    <location>
        <begin position="87"/>
        <end position="100"/>
    </location>
</feature>
<organism evidence="2 3">
    <name type="scientific">Mycena alexandri</name>
    <dbReference type="NCBI Taxonomy" id="1745969"/>
    <lineage>
        <taxon>Eukaryota</taxon>
        <taxon>Fungi</taxon>
        <taxon>Dikarya</taxon>
        <taxon>Basidiomycota</taxon>
        <taxon>Agaricomycotina</taxon>
        <taxon>Agaricomycetes</taxon>
        <taxon>Agaricomycetidae</taxon>
        <taxon>Agaricales</taxon>
        <taxon>Marasmiineae</taxon>
        <taxon>Mycenaceae</taxon>
        <taxon>Mycena</taxon>
    </lineage>
</organism>
<comment type="caution">
    <text evidence="2">The sequence shown here is derived from an EMBL/GenBank/DDBJ whole genome shotgun (WGS) entry which is preliminary data.</text>
</comment>
<feature type="compositionally biased region" description="Polar residues" evidence="1">
    <location>
        <begin position="1"/>
        <end position="12"/>
    </location>
</feature>
<dbReference type="InterPro" id="IPR036629">
    <property type="entry name" value="YjbJ_sf"/>
</dbReference>
<dbReference type="SUPFAM" id="SSF69047">
    <property type="entry name" value="Hypothetical protein YjbJ"/>
    <property type="match status" value="1"/>
</dbReference>
<accession>A0AAD6STY8</accession>